<dbReference type="SUPFAM" id="SSF55031">
    <property type="entry name" value="Bacterial exopeptidase dimerisation domain"/>
    <property type="match status" value="1"/>
</dbReference>
<dbReference type="NCBIfam" id="TIGR01879">
    <property type="entry name" value="hydantase"/>
    <property type="match status" value="1"/>
</dbReference>
<dbReference type="Gene3D" id="3.30.70.360">
    <property type="match status" value="1"/>
</dbReference>
<protein>
    <submittedName>
        <fullName evidence="3">M20 family metallo-hydrolase</fullName>
    </submittedName>
</protein>
<evidence type="ECO:0000313" key="4">
    <source>
        <dbReference type="Proteomes" id="UP001498238"/>
    </source>
</evidence>
<keyword evidence="2" id="KW-0378">Hydrolase</keyword>
<dbReference type="SUPFAM" id="SSF53187">
    <property type="entry name" value="Zn-dependent exopeptidases"/>
    <property type="match status" value="1"/>
</dbReference>
<dbReference type="RefSeq" id="WP_339392012.1">
    <property type="nucleotide sequence ID" value="NZ_BAAAAF010000003.1"/>
</dbReference>
<dbReference type="PANTHER" id="PTHR32494:SF5">
    <property type="entry name" value="ALLANTOATE AMIDOHYDROLASE"/>
    <property type="match status" value="1"/>
</dbReference>
<comment type="similarity">
    <text evidence="1">Belongs to the peptidase M20 family.</text>
</comment>
<gene>
    <name evidence="3" type="ORF">NCCP602_09980</name>
</gene>
<dbReference type="InterPro" id="IPR036264">
    <property type="entry name" value="Bact_exopeptidase_dim_dom"/>
</dbReference>
<dbReference type="Pfam" id="PF01546">
    <property type="entry name" value="Peptidase_M20"/>
    <property type="match status" value="1"/>
</dbReference>
<sequence length="448" mass="48371">MNYTVRSSSSDSVFLADFHHVSTIGATARNGVDRQAATAEDARTRDWMSAWVEKHGFDLRVDAIGNMFACLEFVADAPYVLIGSHLDSQPLGGRFDGAYGVLAALFAALRVKESVAESGQMPRFNLAVVNWFNEEGGRFAPSIMGSSVYAGLFDLDEMLAVNDLGGTTVAEALTDIGYAGIDTPPEAVSYAEIHIEQGRILERERKDVGVVESSWYTQKLDIDVLGEQSHTGATAMADRHDALVAAAKVVLAVANVVDEFDDEALVSSVGQHVVEPNSPIGVPRRVHMVADLRSSDPAVVRAARDSLKAQIADIALAHDITIEIEDFDIRDKRYFPEAGVELAEKAVANEGLSMRRLETMAGHDSVAMNHRVPAVMMFVPSVDGVSHCEREFTTDADMLRGLAVLTSVAHELIRGELSEERDVTIWVGRSVAEARMIAGAPTNAGMSA</sequence>
<proteinExistence type="inferred from homology"/>
<dbReference type="InterPro" id="IPR002933">
    <property type="entry name" value="Peptidase_M20"/>
</dbReference>
<accession>A0ABP3C5Y2</accession>
<dbReference type="Proteomes" id="UP001498238">
    <property type="component" value="Unassembled WGS sequence"/>
</dbReference>
<dbReference type="CDD" id="cd03884">
    <property type="entry name" value="M20_bAS"/>
    <property type="match status" value="1"/>
</dbReference>
<dbReference type="InterPro" id="IPR010158">
    <property type="entry name" value="Amidase_Cbmase"/>
</dbReference>
<keyword evidence="4" id="KW-1185">Reference proteome</keyword>
<reference evidence="3 4" key="1">
    <citation type="submission" date="2024-01" db="EMBL/GenBank/DDBJ databases">
        <title>Characterization of antibiotic resistant novel bacterial strains and their environmental applications.</title>
        <authorList>
            <person name="Manzoor S."/>
            <person name="Abbas S."/>
            <person name="Arshad M."/>
            <person name="Ahmed I."/>
        </authorList>
    </citation>
    <scope>NUCLEOTIDE SEQUENCE [LARGE SCALE GENOMIC DNA]</scope>
    <source>
        <strain evidence="3 4">NCCP-602</strain>
    </source>
</reference>
<evidence type="ECO:0000256" key="1">
    <source>
        <dbReference type="ARBA" id="ARBA00006153"/>
    </source>
</evidence>
<evidence type="ECO:0000256" key="2">
    <source>
        <dbReference type="ARBA" id="ARBA00022801"/>
    </source>
</evidence>
<name>A0ABP3C5Y2_9MICO</name>
<dbReference type="Gene3D" id="3.40.630.10">
    <property type="entry name" value="Zn peptidases"/>
    <property type="match status" value="1"/>
</dbReference>
<dbReference type="PIRSF" id="PIRSF001235">
    <property type="entry name" value="Amidase_carbamoylase"/>
    <property type="match status" value="1"/>
</dbReference>
<evidence type="ECO:0000313" key="3">
    <source>
        <dbReference type="EMBL" id="GAA0035037.1"/>
    </source>
</evidence>
<dbReference type="EMBL" id="BAAAAF010000003">
    <property type="protein sequence ID" value="GAA0035037.1"/>
    <property type="molecule type" value="Genomic_DNA"/>
</dbReference>
<dbReference type="PANTHER" id="PTHR32494">
    <property type="entry name" value="ALLANTOATE DEIMINASE-RELATED"/>
    <property type="match status" value="1"/>
</dbReference>
<comment type="caution">
    <text evidence="3">The sequence shown here is derived from an EMBL/GenBank/DDBJ whole genome shotgun (WGS) entry which is preliminary data.</text>
</comment>
<dbReference type="NCBIfam" id="NF006772">
    <property type="entry name" value="PRK09290.2-1"/>
    <property type="match status" value="1"/>
</dbReference>
<organism evidence="3 4">
    <name type="scientific">Brevibacterium metallidurans</name>
    <dbReference type="NCBI Taxonomy" id="1482676"/>
    <lineage>
        <taxon>Bacteria</taxon>
        <taxon>Bacillati</taxon>
        <taxon>Actinomycetota</taxon>
        <taxon>Actinomycetes</taxon>
        <taxon>Micrococcales</taxon>
        <taxon>Brevibacteriaceae</taxon>
        <taxon>Brevibacterium</taxon>
    </lineage>
</organism>